<keyword evidence="2" id="KW-1185">Reference proteome</keyword>
<dbReference type="HOGENOM" id="CLU_1213849_0_0_10"/>
<dbReference type="EMBL" id="CP002345">
    <property type="protein sequence ID" value="ADQ79257.1"/>
    <property type="molecule type" value="Genomic_DNA"/>
</dbReference>
<evidence type="ECO:0000313" key="2">
    <source>
        <dbReference type="Proteomes" id="UP000008718"/>
    </source>
</evidence>
<sequence length="229" mass="25783">MNNYQKARHSSNKEIVIVAENNQSATGLIPSFARGIEQLKSINAEIDELTVQQSQNLTGITDDKNDVLDETSDYLIDISGAIHSYAERLGNKTLQAQVNFKPAKVEHLDRHEIIDACVNVLNEARKIAPNELADEGISYEELNHFDELITRLKGYSNTRQTAGIDQKDITRRIGGLITKAVDLKRNTLDRLAPQFQRKAPEFYNKYKTAANVIYRRAAKKTDTKPEAKA</sequence>
<name>E4T3G3_PALPW</name>
<reference evidence="1 2" key="2">
    <citation type="journal article" date="2011" name="Stand. Genomic Sci.">
        <title>Complete genome sequence of Paludibacter propionicigenes type strain (WB4).</title>
        <authorList>
            <person name="Gronow S."/>
            <person name="Munk C."/>
            <person name="Lapidus A."/>
            <person name="Nolan M."/>
            <person name="Lucas S."/>
            <person name="Hammon N."/>
            <person name="Deshpande S."/>
            <person name="Cheng J.F."/>
            <person name="Tapia R."/>
            <person name="Han C."/>
            <person name="Goodwin L."/>
            <person name="Pitluck S."/>
            <person name="Liolios K."/>
            <person name="Ivanova N."/>
            <person name="Mavromatis K."/>
            <person name="Mikhailova N."/>
            <person name="Pati A."/>
            <person name="Chen A."/>
            <person name="Palaniappan K."/>
            <person name="Land M."/>
            <person name="Hauser L."/>
            <person name="Chang Y.J."/>
            <person name="Jeffries C.D."/>
            <person name="Brambilla E."/>
            <person name="Rohde M."/>
            <person name="Goker M."/>
            <person name="Detter J.C."/>
            <person name="Woyke T."/>
            <person name="Bristow J."/>
            <person name="Eisen J.A."/>
            <person name="Markowitz V."/>
            <person name="Hugenholtz P."/>
            <person name="Kyrpides N.C."/>
            <person name="Klenk H.P."/>
        </authorList>
    </citation>
    <scope>NUCLEOTIDE SEQUENCE [LARGE SCALE GENOMIC DNA]</scope>
    <source>
        <strain evidence="2">DSM 17365 / JCM 13257 / WB4</strain>
    </source>
</reference>
<dbReference type="KEGG" id="ppn:Palpr_1109"/>
<dbReference type="Proteomes" id="UP000008718">
    <property type="component" value="Chromosome"/>
</dbReference>
<reference key="1">
    <citation type="submission" date="2010-11" db="EMBL/GenBank/DDBJ databases">
        <title>The complete genome of Paludibacter propionicigenes DSM 17365.</title>
        <authorList>
            <consortium name="US DOE Joint Genome Institute (JGI-PGF)"/>
            <person name="Lucas S."/>
            <person name="Copeland A."/>
            <person name="Lapidus A."/>
            <person name="Bruce D."/>
            <person name="Goodwin L."/>
            <person name="Pitluck S."/>
            <person name="Kyrpides N."/>
            <person name="Mavromatis K."/>
            <person name="Ivanova N."/>
            <person name="Munk A.C."/>
            <person name="Brettin T."/>
            <person name="Detter J.C."/>
            <person name="Han C."/>
            <person name="Tapia R."/>
            <person name="Land M."/>
            <person name="Hauser L."/>
            <person name="Markowitz V."/>
            <person name="Cheng J.-F."/>
            <person name="Hugenholtz P."/>
            <person name="Woyke T."/>
            <person name="Wu D."/>
            <person name="Gronow S."/>
            <person name="Wellnitz S."/>
            <person name="Brambilla E."/>
            <person name="Klenk H.-P."/>
            <person name="Eisen J.A."/>
        </authorList>
    </citation>
    <scope>NUCLEOTIDE SEQUENCE</scope>
    <source>
        <strain>WB4</strain>
    </source>
</reference>
<accession>E4T3G3</accession>
<dbReference type="OrthoDB" id="1119986at2"/>
<protein>
    <submittedName>
        <fullName evidence="1">Uncharacterized protein</fullName>
    </submittedName>
</protein>
<gene>
    <name evidence="1" type="ordered locus">Palpr_1109</name>
</gene>
<evidence type="ECO:0000313" key="1">
    <source>
        <dbReference type="EMBL" id="ADQ79257.1"/>
    </source>
</evidence>
<dbReference type="RefSeq" id="WP_013444626.1">
    <property type="nucleotide sequence ID" value="NC_014734.1"/>
</dbReference>
<dbReference type="AlphaFoldDB" id="E4T3G3"/>
<organism evidence="1 2">
    <name type="scientific">Paludibacter propionicigenes (strain DSM 17365 / JCM 13257 / WB4)</name>
    <dbReference type="NCBI Taxonomy" id="694427"/>
    <lineage>
        <taxon>Bacteria</taxon>
        <taxon>Pseudomonadati</taxon>
        <taxon>Bacteroidota</taxon>
        <taxon>Bacteroidia</taxon>
        <taxon>Bacteroidales</taxon>
        <taxon>Paludibacteraceae</taxon>
        <taxon>Paludibacter</taxon>
    </lineage>
</organism>
<proteinExistence type="predicted"/>